<dbReference type="AlphaFoldDB" id="A0A7S3L5E7"/>
<dbReference type="InterPro" id="IPR046341">
    <property type="entry name" value="SET_dom_sf"/>
</dbReference>
<organism evidence="2">
    <name type="scientific">Amphora coffeiformis</name>
    <dbReference type="NCBI Taxonomy" id="265554"/>
    <lineage>
        <taxon>Eukaryota</taxon>
        <taxon>Sar</taxon>
        <taxon>Stramenopiles</taxon>
        <taxon>Ochrophyta</taxon>
        <taxon>Bacillariophyta</taxon>
        <taxon>Bacillariophyceae</taxon>
        <taxon>Bacillariophycidae</taxon>
        <taxon>Thalassiophysales</taxon>
        <taxon>Catenulaceae</taxon>
        <taxon>Amphora</taxon>
    </lineage>
</organism>
<evidence type="ECO:0000313" key="2">
    <source>
        <dbReference type="EMBL" id="CAE0412211.1"/>
    </source>
</evidence>
<dbReference type="EMBL" id="HBIM01011460">
    <property type="protein sequence ID" value="CAE0412211.1"/>
    <property type="molecule type" value="Transcribed_RNA"/>
</dbReference>
<dbReference type="Pfam" id="PF00856">
    <property type="entry name" value="SET"/>
    <property type="match status" value="1"/>
</dbReference>
<sequence>MTNSELPREECNNHTRLPLNVVENLDSIEDWDDRRALQNRWTLAEKGWLIAVEWKETASYGLGAFAAQDIVAGTPLRHGRVGRNLVPIRNAADLRNFLGDAENKDVYQARVRYLSDYLFGSQLYDGQGRRIPGTEGNDDRLHCVLIPGFGTNHSATPNIGLVPAAEGGLETGVTMIAYRDIAKGEELCNDYGLCGDAPAFVLEFAEAQAIPMSFVFRGCNDYVGVAATEDL</sequence>
<reference evidence="2" key="1">
    <citation type="submission" date="2021-01" db="EMBL/GenBank/DDBJ databases">
        <authorList>
            <person name="Corre E."/>
            <person name="Pelletier E."/>
            <person name="Niang G."/>
            <person name="Scheremetjew M."/>
            <person name="Finn R."/>
            <person name="Kale V."/>
            <person name="Holt S."/>
            <person name="Cochrane G."/>
            <person name="Meng A."/>
            <person name="Brown T."/>
            <person name="Cohen L."/>
        </authorList>
    </citation>
    <scope>NUCLEOTIDE SEQUENCE</scope>
    <source>
        <strain evidence="2">CCMP127</strain>
    </source>
</reference>
<dbReference type="InterPro" id="IPR001214">
    <property type="entry name" value="SET_dom"/>
</dbReference>
<protein>
    <recommendedName>
        <fullName evidence="1">SET domain-containing protein</fullName>
    </recommendedName>
</protein>
<proteinExistence type="predicted"/>
<name>A0A7S3L5E7_9STRA</name>
<accession>A0A7S3L5E7</accession>
<gene>
    <name evidence="2" type="ORF">ACOF00016_LOCUS9480</name>
</gene>
<feature type="domain" description="SET" evidence="1">
    <location>
        <begin position="46"/>
        <end position="192"/>
    </location>
</feature>
<dbReference type="Gene3D" id="2.170.270.10">
    <property type="entry name" value="SET domain"/>
    <property type="match status" value="1"/>
</dbReference>
<dbReference type="SUPFAM" id="SSF82199">
    <property type="entry name" value="SET domain"/>
    <property type="match status" value="1"/>
</dbReference>
<dbReference type="PROSITE" id="PS50280">
    <property type="entry name" value="SET"/>
    <property type="match status" value="1"/>
</dbReference>
<evidence type="ECO:0000259" key="1">
    <source>
        <dbReference type="PROSITE" id="PS50280"/>
    </source>
</evidence>